<reference evidence="2 3" key="1">
    <citation type="submission" date="2023-11" db="EMBL/GenBank/DDBJ databases">
        <title>An acidophilic fungus is an integral part of prey digestion in a carnivorous sundew plant.</title>
        <authorList>
            <person name="Tsai I.J."/>
        </authorList>
    </citation>
    <scope>NUCLEOTIDE SEQUENCE [LARGE SCALE GENOMIC DNA]</scope>
    <source>
        <strain evidence="2">169a</strain>
    </source>
</reference>
<feature type="region of interest" description="Disordered" evidence="1">
    <location>
        <begin position="71"/>
        <end position="164"/>
    </location>
</feature>
<feature type="compositionally biased region" description="Acidic residues" evidence="1">
    <location>
        <begin position="80"/>
        <end position="94"/>
    </location>
</feature>
<organism evidence="2 3">
    <name type="scientific">Acrodontium crateriforme</name>
    <dbReference type="NCBI Taxonomy" id="150365"/>
    <lineage>
        <taxon>Eukaryota</taxon>
        <taxon>Fungi</taxon>
        <taxon>Dikarya</taxon>
        <taxon>Ascomycota</taxon>
        <taxon>Pezizomycotina</taxon>
        <taxon>Dothideomycetes</taxon>
        <taxon>Dothideomycetidae</taxon>
        <taxon>Mycosphaerellales</taxon>
        <taxon>Teratosphaeriaceae</taxon>
        <taxon>Acrodontium</taxon>
    </lineage>
</organism>
<keyword evidence="3" id="KW-1185">Reference proteome</keyword>
<accession>A0AAQ3M3I9</accession>
<dbReference type="AlphaFoldDB" id="A0AAQ3M3I9"/>
<dbReference type="Proteomes" id="UP001303373">
    <property type="component" value="Chromosome 5"/>
</dbReference>
<sequence length="164" mass="19097">MSWIKDIFDIDESSFPPTDPPSQASEAYLLAWGNHVFKPPTLPRFAGQPGSEAYCPRDLWWEYEFEEQIEQIASDGDHNGDDDDEEEDEEEDEERDRPRRSLIVVLRVAVPQQMKKTKSHAGVRKNRKQRTPRPAASLRALEDDERLARELHSTMNGLRPRLRR</sequence>
<dbReference type="EMBL" id="CP138584">
    <property type="protein sequence ID" value="WPH00684.1"/>
    <property type="molecule type" value="Genomic_DNA"/>
</dbReference>
<feature type="compositionally biased region" description="Basic residues" evidence="1">
    <location>
        <begin position="115"/>
        <end position="131"/>
    </location>
</feature>
<gene>
    <name evidence="2" type="ORF">R9X50_00351400</name>
</gene>
<evidence type="ECO:0000256" key="1">
    <source>
        <dbReference type="SAM" id="MobiDB-lite"/>
    </source>
</evidence>
<evidence type="ECO:0000313" key="2">
    <source>
        <dbReference type="EMBL" id="WPH00684.1"/>
    </source>
</evidence>
<evidence type="ECO:0000313" key="3">
    <source>
        <dbReference type="Proteomes" id="UP001303373"/>
    </source>
</evidence>
<name>A0AAQ3M3I9_9PEZI</name>
<protein>
    <submittedName>
        <fullName evidence="2">Uncharacterized protein</fullName>
    </submittedName>
</protein>
<proteinExistence type="predicted"/>